<feature type="region of interest" description="Disordered" evidence="1">
    <location>
        <begin position="1"/>
        <end position="25"/>
    </location>
</feature>
<evidence type="ECO:0000256" key="1">
    <source>
        <dbReference type="SAM" id="MobiDB-lite"/>
    </source>
</evidence>
<dbReference type="EMBL" id="CP012333">
    <property type="protein sequence ID" value="AKU96098.1"/>
    <property type="molecule type" value="Genomic_DNA"/>
</dbReference>
<dbReference type="AlphaFoldDB" id="A0A0K1PRD8"/>
<feature type="compositionally biased region" description="Basic and acidic residues" evidence="1">
    <location>
        <begin position="16"/>
        <end position="25"/>
    </location>
</feature>
<dbReference type="KEGG" id="llu:AKJ09_02762"/>
<dbReference type="OrthoDB" id="9812274at2"/>
<dbReference type="STRING" id="1391654.AKJ09_02762"/>
<dbReference type="RefSeq" id="WP_146647439.1">
    <property type="nucleotide sequence ID" value="NZ_CP012333.1"/>
</dbReference>
<gene>
    <name evidence="2" type="ORF">AKJ09_02762</name>
</gene>
<name>A0A0K1PRD8_9BACT</name>
<sequence>MSLRPSRPTTSGPLETPHHRGDRGGAHEAEIAAVLAVLSTREIEDAVGAHRAPPLLRALVGLASRLPSQRLGKLLARFDARIAEAGIAKASREVLTAFGATFDVSGEAPRKGGLLVVTNHPGAYDALATVAALGRDDVALVAADRDFLRAMPKLREHLVFVADEGASERAFGVRRALAWLASGRALVQFGAGAIEPDTRFLRPRDFPLGAWREGTGLFADRASRCGIAVVPAFVSGVHSARAKDLLVVQIAERFGISTVAPLIQATTPGFRDVVISVRFGLPIDRHVLIGARDNGARTGLVRKAVLALSEDEARERRRARLR</sequence>
<protein>
    <submittedName>
        <fullName evidence="2">Putative hemolysin</fullName>
    </submittedName>
</protein>
<evidence type="ECO:0000313" key="3">
    <source>
        <dbReference type="Proteomes" id="UP000064967"/>
    </source>
</evidence>
<proteinExistence type="predicted"/>
<organism evidence="2 3">
    <name type="scientific">Labilithrix luteola</name>
    <dbReference type="NCBI Taxonomy" id="1391654"/>
    <lineage>
        <taxon>Bacteria</taxon>
        <taxon>Pseudomonadati</taxon>
        <taxon>Myxococcota</taxon>
        <taxon>Polyangia</taxon>
        <taxon>Polyangiales</taxon>
        <taxon>Labilitrichaceae</taxon>
        <taxon>Labilithrix</taxon>
    </lineage>
</organism>
<reference evidence="2 3" key="1">
    <citation type="submission" date="2015-08" db="EMBL/GenBank/DDBJ databases">
        <authorList>
            <person name="Babu N.S."/>
            <person name="Beckwith C.J."/>
            <person name="Beseler K.G."/>
            <person name="Brison A."/>
            <person name="Carone J.V."/>
            <person name="Caskin T.P."/>
            <person name="Diamond M."/>
            <person name="Durham M.E."/>
            <person name="Foxe J.M."/>
            <person name="Go M."/>
            <person name="Henderson B.A."/>
            <person name="Jones I.B."/>
            <person name="McGettigan J.A."/>
            <person name="Micheletti S.J."/>
            <person name="Nasrallah M.E."/>
            <person name="Ortiz D."/>
            <person name="Piller C.R."/>
            <person name="Privatt S.R."/>
            <person name="Schneider S.L."/>
            <person name="Sharp S."/>
            <person name="Smith T.C."/>
            <person name="Stanton J.D."/>
            <person name="Ullery H.E."/>
            <person name="Wilson R.J."/>
            <person name="Serrano M.G."/>
            <person name="Buck G."/>
            <person name="Lee V."/>
            <person name="Wang Y."/>
            <person name="Carvalho R."/>
            <person name="Voegtly L."/>
            <person name="Shi R."/>
            <person name="Duckworth R."/>
            <person name="Johnson A."/>
            <person name="Loviza R."/>
            <person name="Walstead R."/>
            <person name="Shah Z."/>
            <person name="Kiflezghi M."/>
            <person name="Wade K."/>
            <person name="Ball S.L."/>
            <person name="Bradley K.W."/>
            <person name="Asai D.J."/>
            <person name="Bowman C.A."/>
            <person name="Russell D.A."/>
            <person name="Pope W.H."/>
            <person name="Jacobs-Sera D."/>
            <person name="Hendrix R.W."/>
            <person name="Hatfull G.F."/>
        </authorList>
    </citation>
    <scope>NUCLEOTIDE SEQUENCE [LARGE SCALE GENOMIC DNA]</scope>
    <source>
        <strain evidence="2 3">DSM 27648</strain>
    </source>
</reference>
<keyword evidence="3" id="KW-1185">Reference proteome</keyword>
<accession>A0A0K1PRD8</accession>
<dbReference type="Proteomes" id="UP000064967">
    <property type="component" value="Chromosome"/>
</dbReference>
<evidence type="ECO:0000313" key="2">
    <source>
        <dbReference type="EMBL" id="AKU96098.1"/>
    </source>
</evidence>